<evidence type="ECO:0000313" key="3">
    <source>
        <dbReference type="EMBL" id="KAH7368246.1"/>
    </source>
</evidence>
<feature type="transmembrane region" description="Helical" evidence="2">
    <location>
        <begin position="138"/>
        <end position="161"/>
    </location>
</feature>
<feature type="region of interest" description="Disordered" evidence="1">
    <location>
        <begin position="1"/>
        <end position="27"/>
    </location>
</feature>
<keyword evidence="4" id="KW-1185">Reference proteome</keyword>
<feature type="compositionally biased region" description="Low complexity" evidence="1">
    <location>
        <begin position="1"/>
        <end position="10"/>
    </location>
</feature>
<feature type="transmembrane region" description="Helical" evidence="2">
    <location>
        <begin position="181"/>
        <end position="207"/>
    </location>
</feature>
<keyword evidence="2" id="KW-0472">Membrane</keyword>
<name>A0A8K0TME8_9PEZI</name>
<evidence type="ECO:0000256" key="2">
    <source>
        <dbReference type="SAM" id="Phobius"/>
    </source>
</evidence>
<accession>A0A8K0TME8</accession>
<dbReference type="Proteomes" id="UP000813385">
    <property type="component" value="Unassembled WGS sequence"/>
</dbReference>
<protein>
    <submittedName>
        <fullName evidence="3">Uncharacterized protein</fullName>
    </submittedName>
</protein>
<dbReference type="OrthoDB" id="5279542at2759"/>
<proteinExistence type="predicted"/>
<keyword evidence="2" id="KW-0812">Transmembrane</keyword>
<gene>
    <name evidence="3" type="ORF">B0T11DRAFT_276676</name>
</gene>
<feature type="transmembrane region" description="Helical" evidence="2">
    <location>
        <begin position="70"/>
        <end position="92"/>
    </location>
</feature>
<keyword evidence="2" id="KW-1133">Transmembrane helix</keyword>
<reference evidence="3" key="1">
    <citation type="journal article" date="2021" name="Nat. Commun.">
        <title>Genetic determinants of endophytism in the Arabidopsis root mycobiome.</title>
        <authorList>
            <person name="Mesny F."/>
            <person name="Miyauchi S."/>
            <person name="Thiergart T."/>
            <person name="Pickel B."/>
            <person name="Atanasova L."/>
            <person name="Karlsson M."/>
            <person name="Huettel B."/>
            <person name="Barry K.W."/>
            <person name="Haridas S."/>
            <person name="Chen C."/>
            <person name="Bauer D."/>
            <person name="Andreopoulos W."/>
            <person name="Pangilinan J."/>
            <person name="LaButti K."/>
            <person name="Riley R."/>
            <person name="Lipzen A."/>
            <person name="Clum A."/>
            <person name="Drula E."/>
            <person name="Henrissat B."/>
            <person name="Kohler A."/>
            <person name="Grigoriev I.V."/>
            <person name="Martin F.M."/>
            <person name="Hacquard S."/>
        </authorList>
    </citation>
    <scope>NUCLEOTIDE SEQUENCE</scope>
    <source>
        <strain evidence="3">MPI-CAGE-AT-0016</strain>
    </source>
</reference>
<evidence type="ECO:0000256" key="1">
    <source>
        <dbReference type="SAM" id="MobiDB-lite"/>
    </source>
</evidence>
<dbReference type="AlphaFoldDB" id="A0A8K0TME8"/>
<dbReference type="EMBL" id="JAGPXD010000002">
    <property type="protein sequence ID" value="KAH7368246.1"/>
    <property type="molecule type" value="Genomic_DNA"/>
</dbReference>
<feature type="transmembrane region" description="Helical" evidence="2">
    <location>
        <begin position="98"/>
        <end position="117"/>
    </location>
</feature>
<evidence type="ECO:0000313" key="4">
    <source>
        <dbReference type="Proteomes" id="UP000813385"/>
    </source>
</evidence>
<sequence length="299" mass="33090">MDQQQTSQPVTSPPPAAAAEHQQQQTYVDPTHVQPQPQPIYYQTMMPQQHVGKGSPREALYNRPWNIAKMVLRGANIVSAIIVLSLSLYFLFTSFYSIWITVIFLIPATGCVILWEAAEFITLCARGGRVGIHPGAHVGIHLVLWIYLALGLGFFATFTVYDTLYDNYSYYYYYPDNLPTASAFYAVLAFLAISMLLNFVLFVRACVETHQVNRQARAVYVIPAGQGGQMVPAHPHMSMAYPPQAYMYPAPMPQMQQRESVYNPSAAQQAAEGKAVAGEGVSGGTPLEYYAPTVAHAAR</sequence>
<comment type="caution">
    <text evidence="3">The sequence shown here is derived from an EMBL/GenBank/DDBJ whole genome shotgun (WGS) entry which is preliminary data.</text>
</comment>
<organism evidence="3 4">
    <name type="scientific">Plectosphaerella cucumerina</name>
    <dbReference type="NCBI Taxonomy" id="40658"/>
    <lineage>
        <taxon>Eukaryota</taxon>
        <taxon>Fungi</taxon>
        <taxon>Dikarya</taxon>
        <taxon>Ascomycota</taxon>
        <taxon>Pezizomycotina</taxon>
        <taxon>Sordariomycetes</taxon>
        <taxon>Hypocreomycetidae</taxon>
        <taxon>Glomerellales</taxon>
        <taxon>Plectosphaerellaceae</taxon>
        <taxon>Plectosphaerella</taxon>
    </lineage>
</organism>